<dbReference type="InterPro" id="IPR045584">
    <property type="entry name" value="Pilin-like"/>
</dbReference>
<keyword evidence="1" id="KW-1133">Transmembrane helix</keyword>
<dbReference type="AlphaFoldDB" id="A0A0F9Z159"/>
<dbReference type="Proteomes" id="UP000034349">
    <property type="component" value="Unassembled WGS sequence"/>
</dbReference>
<evidence type="ECO:0000256" key="1">
    <source>
        <dbReference type="SAM" id="Phobius"/>
    </source>
</evidence>
<evidence type="ECO:0000313" key="2">
    <source>
        <dbReference type="EMBL" id="KKP37473.1"/>
    </source>
</evidence>
<feature type="transmembrane region" description="Helical" evidence="1">
    <location>
        <begin position="20"/>
        <end position="39"/>
    </location>
</feature>
<keyword evidence="1" id="KW-0472">Membrane</keyword>
<organism evidence="2 3">
    <name type="scientific">Candidatus Roizmanbacteria bacterium GW2011_GWA2_32_13</name>
    <dbReference type="NCBI Taxonomy" id="1618475"/>
    <lineage>
        <taxon>Bacteria</taxon>
        <taxon>Candidatus Roizmaniibacteriota</taxon>
    </lineage>
</organism>
<dbReference type="SUPFAM" id="SSF54523">
    <property type="entry name" value="Pili subunits"/>
    <property type="match status" value="1"/>
</dbReference>
<proteinExistence type="predicted"/>
<dbReference type="NCBIfam" id="TIGR02532">
    <property type="entry name" value="IV_pilin_GFxxxE"/>
    <property type="match status" value="1"/>
</dbReference>
<keyword evidence="1" id="KW-0812">Transmembrane</keyword>
<name>A0A0F9Z159_9BACT</name>
<accession>A0A0F9Z159</accession>
<dbReference type="Gene3D" id="3.30.700.10">
    <property type="entry name" value="Glycoprotein, Type 4 Pilin"/>
    <property type="match status" value="1"/>
</dbReference>
<sequence>MKKKKGLVLSLSKGFSFVELLVVMGIITILVMIGASSYFPSIQKVSLSSTVQSLISEIKQQQTKSMNGESSQGIYFPADQESYILFTGATYNVSNTTNFSISLGNQVIINSIDFSGRQIIFAPASGEISGFNPANNKIILKNTVSEELRTINFNKFGIVTNVQ</sequence>
<evidence type="ECO:0008006" key="4">
    <source>
        <dbReference type="Google" id="ProtNLM"/>
    </source>
</evidence>
<dbReference type="EMBL" id="LBOK01000003">
    <property type="protein sequence ID" value="KKP37473.1"/>
    <property type="molecule type" value="Genomic_DNA"/>
</dbReference>
<evidence type="ECO:0000313" key="3">
    <source>
        <dbReference type="Proteomes" id="UP000034349"/>
    </source>
</evidence>
<protein>
    <recommendedName>
        <fullName evidence="4">Prepilin-type N-terminal cleavage/methylation domain-containing protein</fullName>
    </recommendedName>
</protein>
<comment type="caution">
    <text evidence="2">The sequence shown here is derived from an EMBL/GenBank/DDBJ whole genome shotgun (WGS) entry which is preliminary data.</text>
</comment>
<dbReference type="InterPro" id="IPR012902">
    <property type="entry name" value="N_methyl_site"/>
</dbReference>
<dbReference type="Pfam" id="PF07963">
    <property type="entry name" value="N_methyl"/>
    <property type="match status" value="1"/>
</dbReference>
<reference evidence="2 3" key="1">
    <citation type="journal article" date="2015" name="Nature">
        <title>rRNA introns, odd ribosomes, and small enigmatic genomes across a large radiation of phyla.</title>
        <authorList>
            <person name="Brown C.T."/>
            <person name="Hug L.A."/>
            <person name="Thomas B.C."/>
            <person name="Sharon I."/>
            <person name="Castelle C.J."/>
            <person name="Singh A."/>
            <person name="Wilkins M.J."/>
            <person name="Williams K.H."/>
            <person name="Banfield J.F."/>
        </authorList>
    </citation>
    <scope>NUCLEOTIDE SEQUENCE [LARGE SCALE GENOMIC DNA]</scope>
</reference>
<gene>
    <name evidence="2" type="ORF">UR23_C0003G0008</name>
</gene>